<dbReference type="PANTHER" id="PTHR38471">
    <property type="entry name" value="FOUR HELIX BUNDLE PROTEIN"/>
    <property type="match status" value="1"/>
</dbReference>
<dbReference type="RefSeq" id="WP_168046205.1">
    <property type="nucleotide sequence ID" value="NZ_JAATJM010000001.1"/>
</dbReference>
<dbReference type="Pfam" id="PF05635">
    <property type="entry name" value="23S_rRNA_IVP"/>
    <property type="match status" value="1"/>
</dbReference>
<dbReference type="InterPro" id="IPR012657">
    <property type="entry name" value="23S_rRNA-intervening_sequence"/>
</dbReference>
<dbReference type="AlphaFoldDB" id="A0A7X6BMN7"/>
<proteinExistence type="predicted"/>
<accession>A0A7X6BMN7</accession>
<name>A0A7X6BMN7_9CAUL</name>
<dbReference type="NCBIfam" id="TIGR02436">
    <property type="entry name" value="four helix bundle protein"/>
    <property type="match status" value="1"/>
</dbReference>
<comment type="caution">
    <text evidence="1">The sequence shown here is derived from an EMBL/GenBank/DDBJ whole genome shotgun (WGS) entry which is preliminary data.</text>
</comment>
<evidence type="ECO:0000313" key="1">
    <source>
        <dbReference type="EMBL" id="NJC41258.1"/>
    </source>
</evidence>
<dbReference type="InterPro" id="IPR036583">
    <property type="entry name" value="23S_rRNA_IVS_sf"/>
</dbReference>
<dbReference type="PANTHER" id="PTHR38471:SF2">
    <property type="entry name" value="FOUR HELIX BUNDLE PROTEIN"/>
    <property type="match status" value="1"/>
</dbReference>
<sequence>MAIRSHRDLAVWQKGIDLACGVYALTRSMPKEETYRLSGQIIRCSTSISANIAEGNARGTRKDYAHFISIARGSAAELETFLVIINRLALAPREQAEGLLRETEEIGRMLTALRSRLAAPSIPNP</sequence>
<dbReference type="EMBL" id="JAATJM010000001">
    <property type="protein sequence ID" value="NJC41258.1"/>
    <property type="molecule type" value="Genomic_DNA"/>
</dbReference>
<protein>
    <submittedName>
        <fullName evidence="1">Four helix bundle protein</fullName>
    </submittedName>
</protein>
<dbReference type="CDD" id="cd16377">
    <property type="entry name" value="23S_rRNA_IVP_like"/>
    <property type="match status" value="1"/>
</dbReference>
<keyword evidence="2" id="KW-1185">Reference proteome</keyword>
<organism evidence="1 2">
    <name type="scientific">Brevundimonas alba</name>
    <dbReference type="NCBI Taxonomy" id="74314"/>
    <lineage>
        <taxon>Bacteria</taxon>
        <taxon>Pseudomonadati</taxon>
        <taxon>Pseudomonadota</taxon>
        <taxon>Alphaproteobacteria</taxon>
        <taxon>Caulobacterales</taxon>
        <taxon>Caulobacteraceae</taxon>
        <taxon>Brevundimonas</taxon>
    </lineage>
</organism>
<dbReference type="SUPFAM" id="SSF158446">
    <property type="entry name" value="IVS-encoded protein-like"/>
    <property type="match status" value="1"/>
</dbReference>
<reference evidence="1 2" key="1">
    <citation type="submission" date="2020-03" db="EMBL/GenBank/DDBJ databases">
        <title>Genomic Encyclopedia of Type Strains, Phase IV (KMG-IV): sequencing the most valuable type-strain genomes for metagenomic binning, comparative biology and taxonomic classification.</title>
        <authorList>
            <person name="Goeker M."/>
        </authorList>
    </citation>
    <scope>NUCLEOTIDE SEQUENCE [LARGE SCALE GENOMIC DNA]</scope>
    <source>
        <strain evidence="1 2">DSM 4736</strain>
    </source>
</reference>
<dbReference type="Proteomes" id="UP000587415">
    <property type="component" value="Unassembled WGS sequence"/>
</dbReference>
<evidence type="ECO:0000313" key="2">
    <source>
        <dbReference type="Proteomes" id="UP000587415"/>
    </source>
</evidence>
<dbReference type="Gene3D" id="1.20.1440.60">
    <property type="entry name" value="23S rRNA-intervening sequence"/>
    <property type="match status" value="1"/>
</dbReference>
<gene>
    <name evidence="1" type="ORF">GGQ87_001516</name>
</gene>